<accession>A0AAN9F4M9</accession>
<feature type="compositionally biased region" description="Basic residues" evidence="1">
    <location>
        <begin position="1"/>
        <end position="13"/>
    </location>
</feature>
<keyword evidence="3" id="KW-1185">Reference proteome</keyword>
<feature type="region of interest" description="Disordered" evidence="1">
    <location>
        <begin position="1"/>
        <end position="49"/>
    </location>
</feature>
<name>A0AAN9F4M9_CROPI</name>
<sequence>MRRAPGRPKKQRRKTNDEPRNPYKLPKQNKTTRCSERGTLGHNKTSCKGKTAAVPLIGSYRRVVIRRITGSKGQQLHHSKKKRQKHKNHKHKKGKHNLFKHNPAKHQL</sequence>
<reference evidence="2 3" key="1">
    <citation type="submission" date="2024-01" db="EMBL/GenBank/DDBJ databases">
        <title>The genomes of 5 underutilized Papilionoideae crops provide insights into root nodulation and disease resistanc.</title>
        <authorList>
            <person name="Yuan L."/>
        </authorList>
    </citation>
    <scope>NUCLEOTIDE SEQUENCE [LARGE SCALE GENOMIC DNA]</scope>
    <source>
        <strain evidence="2">ZHUSHIDOU_FW_LH</strain>
        <tissue evidence="2">Leaf</tissue>
    </source>
</reference>
<evidence type="ECO:0000313" key="3">
    <source>
        <dbReference type="Proteomes" id="UP001372338"/>
    </source>
</evidence>
<protein>
    <submittedName>
        <fullName evidence="2">Uncharacterized protein</fullName>
    </submittedName>
</protein>
<feature type="region of interest" description="Disordered" evidence="1">
    <location>
        <begin position="68"/>
        <end position="108"/>
    </location>
</feature>
<feature type="compositionally biased region" description="Basic residues" evidence="1">
    <location>
        <begin position="75"/>
        <end position="108"/>
    </location>
</feature>
<dbReference type="EMBL" id="JAYWIO010000004">
    <property type="protein sequence ID" value="KAK7268370.1"/>
    <property type="molecule type" value="Genomic_DNA"/>
</dbReference>
<evidence type="ECO:0000256" key="1">
    <source>
        <dbReference type="SAM" id="MobiDB-lite"/>
    </source>
</evidence>
<gene>
    <name evidence="2" type="ORF">RIF29_21068</name>
</gene>
<comment type="caution">
    <text evidence="2">The sequence shown here is derived from an EMBL/GenBank/DDBJ whole genome shotgun (WGS) entry which is preliminary data.</text>
</comment>
<evidence type="ECO:0000313" key="2">
    <source>
        <dbReference type="EMBL" id="KAK7268370.1"/>
    </source>
</evidence>
<proteinExistence type="predicted"/>
<dbReference type="Proteomes" id="UP001372338">
    <property type="component" value="Unassembled WGS sequence"/>
</dbReference>
<organism evidence="2 3">
    <name type="scientific">Crotalaria pallida</name>
    <name type="common">Smooth rattlebox</name>
    <name type="synonym">Crotalaria striata</name>
    <dbReference type="NCBI Taxonomy" id="3830"/>
    <lineage>
        <taxon>Eukaryota</taxon>
        <taxon>Viridiplantae</taxon>
        <taxon>Streptophyta</taxon>
        <taxon>Embryophyta</taxon>
        <taxon>Tracheophyta</taxon>
        <taxon>Spermatophyta</taxon>
        <taxon>Magnoliopsida</taxon>
        <taxon>eudicotyledons</taxon>
        <taxon>Gunneridae</taxon>
        <taxon>Pentapetalae</taxon>
        <taxon>rosids</taxon>
        <taxon>fabids</taxon>
        <taxon>Fabales</taxon>
        <taxon>Fabaceae</taxon>
        <taxon>Papilionoideae</taxon>
        <taxon>50 kb inversion clade</taxon>
        <taxon>genistoids sensu lato</taxon>
        <taxon>core genistoids</taxon>
        <taxon>Crotalarieae</taxon>
        <taxon>Crotalaria</taxon>
    </lineage>
</organism>
<dbReference type="AlphaFoldDB" id="A0AAN9F4M9"/>